<feature type="transmembrane region" description="Helical" evidence="6">
    <location>
        <begin position="214"/>
        <end position="240"/>
    </location>
</feature>
<reference evidence="7" key="1">
    <citation type="submission" date="2023-06" db="EMBL/GenBank/DDBJ databases">
        <title>Phylogenetic Diversity of Rhizobium strains.</title>
        <authorList>
            <person name="Moura F.T."/>
            <person name="Helene L.C.F."/>
            <person name="Hungria M."/>
        </authorList>
    </citation>
    <scope>NUCLEOTIDE SEQUENCE</scope>
    <source>
        <strain evidence="7">CCGE524</strain>
    </source>
</reference>
<comment type="subcellular location">
    <subcellularLocation>
        <location evidence="1">Cell membrane</location>
        <topology evidence="1">Multi-pass membrane protein</topology>
    </subcellularLocation>
</comment>
<organism evidence="7 8">
    <name type="scientific">Rhizobium calliandrae</name>
    <dbReference type="NCBI Taxonomy" id="1312182"/>
    <lineage>
        <taxon>Bacteria</taxon>
        <taxon>Pseudomonadati</taxon>
        <taxon>Pseudomonadota</taxon>
        <taxon>Alphaproteobacteria</taxon>
        <taxon>Hyphomicrobiales</taxon>
        <taxon>Rhizobiaceae</taxon>
        <taxon>Rhizobium/Agrobacterium group</taxon>
        <taxon>Rhizobium</taxon>
    </lineage>
</organism>
<dbReference type="InterPro" id="IPR001851">
    <property type="entry name" value="ABC_transp_permease"/>
</dbReference>
<gene>
    <name evidence="7" type="ORF">PY650_23540</name>
</gene>
<evidence type="ECO:0000313" key="8">
    <source>
        <dbReference type="Proteomes" id="UP001172630"/>
    </source>
</evidence>
<evidence type="ECO:0000256" key="1">
    <source>
        <dbReference type="ARBA" id="ARBA00004651"/>
    </source>
</evidence>
<dbReference type="PANTHER" id="PTHR47089:SF1">
    <property type="entry name" value="GUANOSINE ABC TRANSPORTER PERMEASE PROTEIN NUPP"/>
    <property type="match status" value="1"/>
</dbReference>
<feature type="transmembrane region" description="Helical" evidence="6">
    <location>
        <begin position="33"/>
        <end position="54"/>
    </location>
</feature>
<dbReference type="Pfam" id="PF02653">
    <property type="entry name" value="BPD_transp_2"/>
    <property type="match status" value="1"/>
</dbReference>
<feature type="transmembrane region" description="Helical" evidence="6">
    <location>
        <begin position="109"/>
        <end position="125"/>
    </location>
</feature>
<dbReference type="RefSeq" id="WP_285881994.1">
    <property type="nucleotide sequence ID" value="NZ_JARFYN010000035.1"/>
</dbReference>
<proteinExistence type="predicted"/>
<keyword evidence="8" id="KW-1185">Reference proteome</keyword>
<evidence type="ECO:0000256" key="3">
    <source>
        <dbReference type="ARBA" id="ARBA00022692"/>
    </source>
</evidence>
<feature type="transmembrane region" description="Helical" evidence="6">
    <location>
        <begin position="131"/>
        <end position="152"/>
    </location>
</feature>
<sequence length="375" mass="39129">MTVEVNDPALSIDAQRQVLRPALEWLARRAEPVAITLGAILAGLLLFSLFILAVGKSPADLYRFMYAGGFGSWFSIQNSLSRASPLLLTALCVALPARLGLVIIGGEGAVVLGGVAAAAIALPIVGHLPAIIVLIAMALAAMVIGGIWIGLAGFLRHYRGVNETISSLLLAYIAVALMNQFVEGPLRDPASLNKPSTKPLPHDYMLGNIPGMDVHWGLVIGIAACIASWILIEATSYGFAARIAGGNVRAAQIQGLPVGRLIAGFTAIAGSFAGLAGMIEVSAVQGSANASLAAGYGYTGILVAFLARHNPLAIIPVAILLGGIDASGGLIQRRMGLPDATVLVLQGTLFIVILFCETFYGRFKIFNPDLWNRSA</sequence>
<feature type="transmembrane region" description="Helical" evidence="6">
    <location>
        <begin position="164"/>
        <end position="182"/>
    </location>
</feature>
<keyword evidence="4 6" id="KW-1133">Transmembrane helix</keyword>
<dbReference type="Proteomes" id="UP001172630">
    <property type="component" value="Unassembled WGS sequence"/>
</dbReference>
<keyword evidence="3 6" id="KW-0812">Transmembrane</keyword>
<evidence type="ECO:0000256" key="6">
    <source>
        <dbReference type="SAM" id="Phobius"/>
    </source>
</evidence>
<keyword evidence="2" id="KW-1003">Cell membrane</keyword>
<keyword evidence="5 6" id="KW-0472">Membrane</keyword>
<protein>
    <submittedName>
        <fullName evidence="7">ABC transporter permease</fullName>
    </submittedName>
</protein>
<accession>A0ABT7KIY2</accession>
<evidence type="ECO:0000256" key="5">
    <source>
        <dbReference type="ARBA" id="ARBA00023136"/>
    </source>
</evidence>
<dbReference type="PANTHER" id="PTHR47089">
    <property type="entry name" value="ABC TRANSPORTER, PERMEASE PROTEIN"/>
    <property type="match status" value="1"/>
</dbReference>
<feature type="transmembrane region" description="Helical" evidence="6">
    <location>
        <begin position="312"/>
        <end position="331"/>
    </location>
</feature>
<dbReference type="CDD" id="cd06580">
    <property type="entry name" value="TM_PBP1_transp_TpRbsC_like"/>
    <property type="match status" value="1"/>
</dbReference>
<name>A0ABT7KIY2_9HYPH</name>
<feature type="transmembrane region" description="Helical" evidence="6">
    <location>
        <begin position="261"/>
        <end position="284"/>
    </location>
</feature>
<dbReference type="EMBL" id="JARFYN010000035">
    <property type="protein sequence ID" value="MDL2408565.1"/>
    <property type="molecule type" value="Genomic_DNA"/>
</dbReference>
<evidence type="ECO:0000256" key="2">
    <source>
        <dbReference type="ARBA" id="ARBA00022475"/>
    </source>
</evidence>
<evidence type="ECO:0000256" key="4">
    <source>
        <dbReference type="ARBA" id="ARBA00022989"/>
    </source>
</evidence>
<evidence type="ECO:0000313" key="7">
    <source>
        <dbReference type="EMBL" id="MDL2408565.1"/>
    </source>
</evidence>
<comment type="caution">
    <text evidence="7">The sequence shown here is derived from an EMBL/GenBank/DDBJ whole genome shotgun (WGS) entry which is preliminary data.</text>
</comment>
<feature type="transmembrane region" description="Helical" evidence="6">
    <location>
        <begin position="343"/>
        <end position="363"/>
    </location>
</feature>
<feature type="transmembrane region" description="Helical" evidence="6">
    <location>
        <begin position="290"/>
        <end position="307"/>
    </location>
</feature>